<dbReference type="GO" id="GO:0015179">
    <property type="term" value="F:L-amino acid transmembrane transporter activity"/>
    <property type="evidence" value="ECO:0007669"/>
    <property type="project" value="TreeGrafter"/>
</dbReference>
<dbReference type="Proteomes" id="UP000230423">
    <property type="component" value="Unassembled WGS sequence"/>
</dbReference>
<evidence type="ECO:0000313" key="8">
    <source>
        <dbReference type="Proteomes" id="UP000230423"/>
    </source>
</evidence>
<dbReference type="OrthoDB" id="5869482at2759"/>
<accession>A0A2G9U4H4</accession>
<feature type="domain" description="Amino acid transporter transmembrane" evidence="6">
    <location>
        <begin position="161"/>
        <end position="220"/>
    </location>
</feature>
<dbReference type="GO" id="GO:0005774">
    <property type="term" value="C:vacuolar membrane"/>
    <property type="evidence" value="ECO:0007669"/>
    <property type="project" value="TreeGrafter"/>
</dbReference>
<feature type="domain" description="Amino acid transporter transmembrane" evidence="6">
    <location>
        <begin position="15"/>
        <end position="138"/>
    </location>
</feature>
<proteinExistence type="predicted"/>
<dbReference type="AlphaFoldDB" id="A0A2G9U4H4"/>
<dbReference type="Pfam" id="PF01490">
    <property type="entry name" value="Aa_trans"/>
    <property type="match status" value="2"/>
</dbReference>
<evidence type="ECO:0000259" key="6">
    <source>
        <dbReference type="Pfam" id="PF01490"/>
    </source>
</evidence>
<reference evidence="7 8" key="1">
    <citation type="submission" date="2015-09" db="EMBL/GenBank/DDBJ databases">
        <title>Draft genome of the parasitic nematode Teladorsagia circumcincta isolate WARC Sus (inbred).</title>
        <authorList>
            <person name="Mitreva M."/>
        </authorList>
    </citation>
    <scope>NUCLEOTIDE SEQUENCE [LARGE SCALE GENOMIC DNA]</scope>
    <source>
        <strain evidence="7 8">S</strain>
    </source>
</reference>
<sequence length="222" mass="24785">DATRSEKRALQDTQKYDDNRSSRKIALDYGDMAKEAFITQDSWLRSLAVPAKFAVNFCLFLLQLGICSVFYIFVSEHIKEIIDFFFGTELSLKLIFVIIMPFFIMLTTVQNVFLMSCISLIGNVLVTIALAIVLVESDNGCLMPHFIQALPTKISQIGFLSTTWHAWINLVKAMAGVGIFALPVAFQKAGLWVGTILTITLGFANAHTMIKLVKCSQYLSKV</sequence>
<comment type="subcellular location">
    <subcellularLocation>
        <location evidence="1">Membrane</location>
        <topology evidence="1">Multi-pass membrane protein</topology>
    </subcellularLocation>
</comment>
<gene>
    <name evidence="7" type="ORF">TELCIR_13774</name>
</gene>
<name>A0A2G9U4H4_TELCI</name>
<dbReference type="EMBL" id="KZ349757">
    <property type="protein sequence ID" value="PIO64592.1"/>
    <property type="molecule type" value="Genomic_DNA"/>
</dbReference>
<keyword evidence="4 5" id="KW-0472">Membrane</keyword>
<evidence type="ECO:0000313" key="7">
    <source>
        <dbReference type="EMBL" id="PIO64592.1"/>
    </source>
</evidence>
<feature type="transmembrane region" description="Helical" evidence="5">
    <location>
        <begin position="81"/>
        <end position="106"/>
    </location>
</feature>
<feature type="transmembrane region" description="Helical" evidence="5">
    <location>
        <begin position="192"/>
        <end position="213"/>
    </location>
</feature>
<evidence type="ECO:0000256" key="2">
    <source>
        <dbReference type="ARBA" id="ARBA00022692"/>
    </source>
</evidence>
<feature type="transmembrane region" description="Helical" evidence="5">
    <location>
        <begin position="166"/>
        <end position="186"/>
    </location>
</feature>
<dbReference type="PANTHER" id="PTHR22950:SF349">
    <property type="entry name" value="AMINO ACID TRANSPORTER TRANSMEMBRANE DOMAIN-CONTAINING PROTEIN"/>
    <property type="match status" value="1"/>
</dbReference>
<organism evidence="7 8">
    <name type="scientific">Teladorsagia circumcincta</name>
    <name type="common">Brown stomach worm</name>
    <name type="synonym">Ostertagia circumcincta</name>
    <dbReference type="NCBI Taxonomy" id="45464"/>
    <lineage>
        <taxon>Eukaryota</taxon>
        <taxon>Metazoa</taxon>
        <taxon>Ecdysozoa</taxon>
        <taxon>Nematoda</taxon>
        <taxon>Chromadorea</taxon>
        <taxon>Rhabditida</taxon>
        <taxon>Rhabditina</taxon>
        <taxon>Rhabditomorpha</taxon>
        <taxon>Strongyloidea</taxon>
        <taxon>Trichostrongylidae</taxon>
        <taxon>Teladorsagia</taxon>
    </lineage>
</organism>
<keyword evidence="8" id="KW-1185">Reference proteome</keyword>
<dbReference type="InterPro" id="IPR013057">
    <property type="entry name" value="AA_transpt_TM"/>
</dbReference>
<dbReference type="PANTHER" id="PTHR22950">
    <property type="entry name" value="AMINO ACID TRANSPORTER"/>
    <property type="match status" value="1"/>
</dbReference>
<keyword evidence="3 5" id="KW-1133">Transmembrane helix</keyword>
<evidence type="ECO:0000256" key="3">
    <source>
        <dbReference type="ARBA" id="ARBA00022989"/>
    </source>
</evidence>
<evidence type="ECO:0000256" key="5">
    <source>
        <dbReference type="SAM" id="Phobius"/>
    </source>
</evidence>
<keyword evidence="2 5" id="KW-0812">Transmembrane</keyword>
<feature type="non-terminal residue" evidence="7">
    <location>
        <position position="1"/>
    </location>
</feature>
<feature type="transmembrane region" description="Helical" evidence="5">
    <location>
        <begin position="112"/>
        <end position="135"/>
    </location>
</feature>
<protein>
    <recommendedName>
        <fullName evidence="6">Amino acid transporter transmembrane domain-containing protein</fullName>
    </recommendedName>
</protein>
<evidence type="ECO:0000256" key="4">
    <source>
        <dbReference type="ARBA" id="ARBA00023136"/>
    </source>
</evidence>
<feature type="transmembrane region" description="Helical" evidence="5">
    <location>
        <begin position="53"/>
        <end position="74"/>
    </location>
</feature>
<evidence type="ECO:0000256" key="1">
    <source>
        <dbReference type="ARBA" id="ARBA00004141"/>
    </source>
</evidence>